<proteinExistence type="inferred from homology"/>
<dbReference type="InterPro" id="IPR013325">
    <property type="entry name" value="RNA_pol_sigma_r2"/>
</dbReference>
<dbReference type="AlphaFoldDB" id="A0A1I2HK22"/>
<dbReference type="STRING" id="662367.SAMN05216167_14420"/>
<dbReference type="InterPro" id="IPR036388">
    <property type="entry name" value="WH-like_DNA-bd_sf"/>
</dbReference>
<dbReference type="OrthoDB" id="9784272at2"/>
<evidence type="ECO:0000256" key="1">
    <source>
        <dbReference type="ARBA" id="ARBA00010641"/>
    </source>
</evidence>
<evidence type="ECO:0000259" key="7">
    <source>
        <dbReference type="Pfam" id="PF04545"/>
    </source>
</evidence>
<organism evidence="8 9">
    <name type="scientific">Spirosoma endophyticum</name>
    <dbReference type="NCBI Taxonomy" id="662367"/>
    <lineage>
        <taxon>Bacteria</taxon>
        <taxon>Pseudomonadati</taxon>
        <taxon>Bacteroidota</taxon>
        <taxon>Cytophagia</taxon>
        <taxon>Cytophagales</taxon>
        <taxon>Cytophagaceae</taxon>
        <taxon>Spirosoma</taxon>
    </lineage>
</organism>
<keyword evidence="2" id="KW-0805">Transcription regulation</keyword>
<dbReference type="InterPro" id="IPR007627">
    <property type="entry name" value="RNA_pol_sigma70_r2"/>
</dbReference>
<sequence>MPHTLTSSNWLLSARPYNEAALVALLKAGNRKAFEELYGRFAPTLLTKLMRLIADQPQAEDLLQDGFVNIWLNFHQYDPAKGRLFTWMWRIVQNKALTHLRLPGLTHERLEDYLAEELGSGTPSYHGIGIGYWLTSTLPSPHCHLIQLMYFQGYTYQEVSDELGWPLGTVKTRVRQALQRLRNSESAVEIRHG</sequence>
<dbReference type="CDD" id="cd06171">
    <property type="entry name" value="Sigma70_r4"/>
    <property type="match status" value="1"/>
</dbReference>
<reference evidence="8 9" key="1">
    <citation type="submission" date="2016-10" db="EMBL/GenBank/DDBJ databases">
        <authorList>
            <person name="de Groot N.N."/>
        </authorList>
    </citation>
    <scope>NUCLEOTIDE SEQUENCE [LARGE SCALE GENOMIC DNA]</scope>
    <source>
        <strain evidence="8 9">DSM 26130</strain>
    </source>
</reference>
<evidence type="ECO:0000256" key="4">
    <source>
        <dbReference type="ARBA" id="ARBA00023125"/>
    </source>
</evidence>
<evidence type="ECO:0000256" key="2">
    <source>
        <dbReference type="ARBA" id="ARBA00023015"/>
    </source>
</evidence>
<name>A0A1I2HK22_9BACT</name>
<evidence type="ECO:0000256" key="3">
    <source>
        <dbReference type="ARBA" id="ARBA00023082"/>
    </source>
</evidence>
<keyword evidence="3" id="KW-0731">Sigma factor</keyword>
<gene>
    <name evidence="8" type="ORF">SAMN05216167_14420</name>
</gene>
<keyword evidence="4" id="KW-0238">DNA-binding</keyword>
<evidence type="ECO:0000313" key="9">
    <source>
        <dbReference type="Proteomes" id="UP000198598"/>
    </source>
</evidence>
<keyword evidence="9" id="KW-1185">Reference proteome</keyword>
<dbReference type="GO" id="GO:0003677">
    <property type="term" value="F:DNA binding"/>
    <property type="evidence" value="ECO:0007669"/>
    <property type="project" value="UniProtKB-KW"/>
</dbReference>
<dbReference type="SUPFAM" id="SSF88946">
    <property type="entry name" value="Sigma2 domain of RNA polymerase sigma factors"/>
    <property type="match status" value="1"/>
</dbReference>
<dbReference type="Pfam" id="PF04542">
    <property type="entry name" value="Sigma70_r2"/>
    <property type="match status" value="1"/>
</dbReference>
<feature type="domain" description="RNA polymerase sigma-70 region 4" evidence="7">
    <location>
        <begin position="137"/>
        <end position="183"/>
    </location>
</feature>
<feature type="domain" description="RNA polymerase sigma-70 region 2" evidence="6">
    <location>
        <begin position="37"/>
        <end position="101"/>
    </location>
</feature>
<dbReference type="Proteomes" id="UP000198598">
    <property type="component" value="Unassembled WGS sequence"/>
</dbReference>
<evidence type="ECO:0000256" key="5">
    <source>
        <dbReference type="ARBA" id="ARBA00023163"/>
    </source>
</evidence>
<accession>A0A1I2HK22</accession>
<dbReference type="InterPro" id="IPR039425">
    <property type="entry name" value="RNA_pol_sigma-70-like"/>
</dbReference>
<dbReference type="PANTHER" id="PTHR43133:SF62">
    <property type="entry name" value="RNA POLYMERASE SIGMA FACTOR SIGZ"/>
    <property type="match status" value="1"/>
</dbReference>
<dbReference type="PANTHER" id="PTHR43133">
    <property type="entry name" value="RNA POLYMERASE ECF-TYPE SIGMA FACTO"/>
    <property type="match status" value="1"/>
</dbReference>
<evidence type="ECO:0000313" key="8">
    <source>
        <dbReference type="EMBL" id="SFF29868.1"/>
    </source>
</evidence>
<evidence type="ECO:0000259" key="6">
    <source>
        <dbReference type="Pfam" id="PF04542"/>
    </source>
</evidence>
<comment type="similarity">
    <text evidence="1">Belongs to the sigma-70 factor family. ECF subfamily.</text>
</comment>
<protein>
    <submittedName>
        <fullName evidence="8">RNA polymerase sigma-70 factor, ECF subfamily</fullName>
    </submittedName>
</protein>
<dbReference type="RefSeq" id="WP_093834983.1">
    <property type="nucleotide sequence ID" value="NZ_FOLQ01000044.1"/>
</dbReference>
<dbReference type="Gene3D" id="1.10.1740.10">
    <property type="match status" value="1"/>
</dbReference>
<dbReference type="Pfam" id="PF04545">
    <property type="entry name" value="Sigma70_r4"/>
    <property type="match status" value="1"/>
</dbReference>
<dbReference type="GO" id="GO:0006352">
    <property type="term" value="P:DNA-templated transcription initiation"/>
    <property type="evidence" value="ECO:0007669"/>
    <property type="project" value="InterPro"/>
</dbReference>
<dbReference type="InterPro" id="IPR007630">
    <property type="entry name" value="RNA_pol_sigma70_r4"/>
</dbReference>
<dbReference type="Gene3D" id="1.10.10.10">
    <property type="entry name" value="Winged helix-like DNA-binding domain superfamily/Winged helix DNA-binding domain"/>
    <property type="match status" value="1"/>
</dbReference>
<keyword evidence="5" id="KW-0804">Transcription</keyword>
<dbReference type="SUPFAM" id="SSF88659">
    <property type="entry name" value="Sigma3 and sigma4 domains of RNA polymerase sigma factors"/>
    <property type="match status" value="1"/>
</dbReference>
<dbReference type="GO" id="GO:0016987">
    <property type="term" value="F:sigma factor activity"/>
    <property type="evidence" value="ECO:0007669"/>
    <property type="project" value="UniProtKB-KW"/>
</dbReference>
<dbReference type="EMBL" id="FOLQ01000044">
    <property type="protein sequence ID" value="SFF29868.1"/>
    <property type="molecule type" value="Genomic_DNA"/>
</dbReference>
<dbReference type="InterPro" id="IPR013324">
    <property type="entry name" value="RNA_pol_sigma_r3/r4-like"/>
</dbReference>